<accession>A0A2U1LLS6</accession>
<comment type="caution">
    <text evidence="2">The sequence shown here is derived from an EMBL/GenBank/DDBJ whole genome shotgun (WGS) entry which is preliminary data.</text>
</comment>
<keyword evidence="1" id="KW-0732">Signal</keyword>
<sequence>MEHQVRVVSCKLVFMLICICCIVVSVDASSLTSSFKRRSIQAQQPVDVCAGAKWNVKKQGKSPCPTLTAWVPKRRGFSEFVNVNEYNEVEGGFSIAIFCYALHLLPYNVQPIFKPFINDKGEMNGTYDQLLRHIEGQVLASLASVFTQTFDTIIRITSWLIWKHRNKKIFVNKALRTNAGVNYIKAISHLCIHSRSVAGILVAVAGLIDC</sequence>
<feature type="chain" id="PRO_5015562900" evidence="1">
    <location>
        <begin position="29"/>
        <end position="210"/>
    </location>
</feature>
<evidence type="ECO:0000313" key="2">
    <source>
        <dbReference type="EMBL" id="PWA49949.1"/>
    </source>
</evidence>
<name>A0A2U1LLS6_ARTAN</name>
<evidence type="ECO:0000256" key="1">
    <source>
        <dbReference type="SAM" id="SignalP"/>
    </source>
</evidence>
<feature type="signal peptide" evidence="1">
    <location>
        <begin position="1"/>
        <end position="28"/>
    </location>
</feature>
<reference evidence="2 3" key="1">
    <citation type="journal article" date="2018" name="Mol. Plant">
        <title>The genome of Artemisia annua provides insight into the evolution of Asteraceae family and artemisinin biosynthesis.</title>
        <authorList>
            <person name="Shen Q."/>
            <person name="Zhang L."/>
            <person name="Liao Z."/>
            <person name="Wang S."/>
            <person name="Yan T."/>
            <person name="Shi P."/>
            <person name="Liu M."/>
            <person name="Fu X."/>
            <person name="Pan Q."/>
            <person name="Wang Y."/>
            <person name="Lv Z."/>
            <person name="Lu X."/>
            <person name="Zhang F."/>
            <person name="Jiang W."/>
            <person name="Ma Y."/>
            <person name="Chen M."/>
            <person name="Hao X."/>
            <person name="Li L."/>
            <person name="Tang Y."/>
            <person name="Lv G."/>
            <person name="Zhou Y."/>
            <person name="Sun X."/>
            <person name="Brodelius P.E."/>
            <person name="Rose J.K.C."/>
            <person name="Tang K."/>
        </authorList>
    </citation>
    <scope>NUCLEOTIDE SEQUENCE [LARGE SCALE GENOMIC DNA]</scope>
    <source>
        <strain evidence="3">cv. Huhao1</strain>
        <tissue evidence="2">Leaf</tissue>
    </source>
</reference>
<proteinExistence type="predicted"/>
<dbReference type="OrthoDB" id="5984008at2759"/>
<dbReference type="Proteomes" id="UP000245207">
    <property type="component" value="Unassembled WGS sequence"/>
</dbReference>
<keyword evidence="3" id="KW-1185">Reference proteome</keyword>
<dbReference type="AlphaFoldDB" id="A0A2U1LLS6"/>
<gene>
    <name evidence="2" type="ORF">CTI12_AA459480</name>
</gene>
<organism evidence="2 3">
    <name type="scientific">Artemisia annua</name>
    <name type="common">Sweet wormwood</name>
    <dbReference type="NCBI Taxonomy" id="35608"/>
    <lineage>
        <taxon>Eukaryota</taxon>
        <taxon>Viridiplantae</taxon>
        <taxon>Streptophyta</taxon>
        <taxon>Embryophyta</taxon>
        <taxon>Tracheophyta</taxon>
        <taxon>Spermatophyta</taxon>
        <taxon>Magnoliopsida</taxon>
        <taxon>eudicotyledons</taxon>
        <taxon>Gunneridae</taxon>
        <taxon>Pentapetalae</taxon>
        <taxon>asterids</taxon>
        <taxon>campanulids</taxon>
        <taxon>Asterales</taxon>
        <taxon>Asteraceae</taxon>
        <taxon>Asteroideae</taxon>
        <taxon>Anthemideae</taxon>
        <taxon>Artemisiinae</taxon>
        <taxon>Artemisia</taxon>
    </lineage>
</organism>
<evidence type="ECO:0000313" key="3">
    <source>
        <dbReference type="Proteomes" id="UP000245207"/>
    </source>
</evidence>
<protein>
    <submittedName>
        <fullName evidence="2">Extracellular solute-binding protein, family 3</fullName>
    </submittedName>
</protein>
<dbReference type="EMBL" id="PKPP01008719">
    <property type="protein sequence ID" value="PWA49949.1"/>
    <property type="molecule type" value="Genomic_DNA"/>
</dbReference>